<name>A0ABP1BKQ9_9BRYO</name>
<sequence>MGETVGRGKFWGDWQVGESQSVFVRFGGAYELRILVPRKRLRTFWKSDVLERKETESEKKQQNKIKNKKKDREEMEGEETGSRTGRCMVLKDEKQWGVFL</sequence>
<feature type="compositionally biased region" description="Basic and acidic residues" evidence="1">
    <location>
        <begin position="51"/>
        <end position="61"/>
    </location>
</feature>
<evidence type="ECO:0000313" key="3">
    <source>
        <dbReference type="Proteomes" id="UP001497522"/>
    </source>
</evidence>
<dbReference type="Proteomes" id="UP001497522">
    <property type="component" value="Chromosome 5"/>
</dbReference>
<dbReference type="EMBL" id="OZ023706">
    <property type="protein sequence ID" value="CAK9875857.1"/>
    <property type="molecule type" value="Genomic_DNA"/>
</dbReference>
<organism evidence="2 3">
    <name type="scientific">Sphagnum jensenii</name>
    <dbReference type="NCBI Taxonomy" id="128206"/>
    <lineage>
        <taxon>Eukaryota</taxon>
        <taxon>Viridiplantae</taxon>
        <taxon>Streptophyta</taxon>
        <taxon>Embryophyta</taxon>
        <taxon>Bryophyta</taxon>
        <taxon>Sphagnophytina</taxon>
        <taxon>Sphagnopsida</taxon>
        <taxon>Sphagnales</taxon>
        <taxon>Sphagnaceae</taxon>
        <taxon>Sphagnum</taxon>
    </lineage>
</organism>
<accession>A0ABP1BKQ9</accession>
<evidence type="ECO:0000313" key="2">
    <source>
        <dbReference type="EMBL" id="CAK9875857.1"/>
    </source>
</evidence>
<gene>
    <name evidence="2" type="ORF">CSSPJE1EN2_LOCUS18079</name>
</gene>
<evidence type="ECO:0000256" key="1">
    <source>
        <dbReference type="SAM" id="MobiDB-lite"/>
    </source>
</evidence>
<feature type="region of interest" description="Disordered" evidence="1">
    <location>
        <begin position="51"/>
        <end position="86"/>
    </location>
</feature>
<proteinExistence type="predicted"/>
<reference evidence="2" key="1">
    <citation type="submission" date="2024-03" db="EMBL/GenBank/DDBJ databases">
        <authorList>
            <consortium name="ELIXIR-Norway"/>
            <consortium name="Elixir Norway"/>
        </authorList>
    </citation>
    <scope>NUCLEOTIDE SEQUENCE</scope>
</reference>
<keyword evidence="3" id="KW-1185">Reference proteome</keyword>
<protein>
    <submittedName>
        <fullName evidence="2">Uncharacterized protein</fullName>
    </submittedName>
</protein>